<evidence type="ECO:0000313" key="2">
    <source>
        <dbReference type="EMBL" id="CDK25934.1"/>
    </source>
</evidence>
<name>W6MHV8_9ASCO</name>
<dbReference type="AlphaFoldDB" id="W6MHV8"/>
<evidence type="ECO:0000313" key="3">
    <source>
        <dbReference type="Proteomes" id="UP000019384"/>
    </source>
</evidence>
<dbReference type="GeneID" id="34519332"/>
<organism evidence="2 3">
    <name type="scientific">Kuraishia capsulata CBS 1993</name>
    <dbReference type="NCBI Taxonomy" id="1382522"/>
    <lineage>
        <taxon>Eukaryota</taxon>
        <taxon>Fungi</taxon>
        <taxon>Dikarya</taxon>
        <taxon>Ascomycota</taxon>
        <taxon>Saccharomycotina</taxon>
        <taxon>Pichiomycetes</taxon>
        <taxon>Pichiales</taxon>
        <taxon>Pichiaceae</taxon>
        <taxon>Kuraishia</taxon>
    </lineage>
</organism>
<proteinExistence type="predicted"/>
<feature type="region of interest" description="Disordered" evidence="1">
    <location>
        <begin position="194"/>
        <end position="223"/>
    </location>
</feature>
<dbReference type="HOGENOM" id="CLU_847486_0_0_1"/>
<keyword evidence="3" id="KW-1185">Reference proteome</keyword>
<dbReference type="OrthoDB" id="3993780at2759"/>
<dbReference type="EMBL" id="HG793126">
    <property type="protein sequence ID" value="CDK25934.1"/>
    <property type="molecule type" value="Genomic_DNA"/>
</dbReference>
<dbReference type="Proteomes" id="UP000019384">
    <property type="component" value="Unassembled WGS sequence"/>
</dbReference>
<protein>
    <submittedName>
        <fullName evidence="2">Uncharacterized protein</fullName>
    </submittedName>
</protein>
<accession>W6MHV8</accession>
<dbReference type="RefSeq" id="XP_022457944.1">
    <property type="nucleotide sequence ID" value="XM_022604133.1"/>
</dbReference>
<sequence length="328" mass="37470">MTDPHMLPPIDDFRLSSILNHLEDDNAESDKGAVLRHVVNSIVKVDQNYVNDIAFELERLFLKVELEDIIKQRMDRLRSSIQKNDKFLTMQLQELKQTRTSSFNSYLFPNMSHSSLGSHTLGNHSADDLGHDAFDPQTDVLDLKELHELTLESKKRFQRITMKMKTIESNLPRRDRLFVTNSPHRHHYPRLAKFGLQEEASPREDHLAGEASSGAASHEEPLADPVEPISDIKLNQYIQLEQELSELERQSKTPPSRRTHPMGLATLGISPIRKDSVNPTSLLLGINHMTQKSNVELNSETVLVKDLSANEVTNNDNYIDDLKKYIHN</sequence>
<evidence type="ECO:0000256" key="1">
    <source>
        <dbReference type="SAM" id="MobiDB-lite"/>
    </source>
</evidence>
<gene>
    <name evidence="2" type="ORF">KUCA_T00001905001</name>
</gene>
<reference evidence="2" key="2">
    <citation type="submission" date="2014-02" db="EMBL/GenBank/DDBJ databases">
        <title>Complete DNA sequence of /Kuraishia capsulata/ illustrates novel genomic features among budding yeasts (/Saccharomycotina/).</title>
        <authorList>
            <person name="Morales L."/>
            <person name="Noel B."/>
            <person name="Porcel B."/>
            <person name="Marcet-Houben M."/>
            <person name="Hullo M-F."/>
            <person name="Sacerdot C."/>
            <person name="Tekaia F."/>
            <person name="Leh-Louis V."/>
            <person name="Despons L."/>
            <person name="Khanna V."/>
            <person name="Aury J-M."/>
            <person name="Barbe V."/>
            <person name="Couloux A."/>
            <person name="Labadie K."/>
            <person name="Pelletier E."/>
            <person name="Souciet J-L."/>
            <person name="Boekhout T."/>
            <person name="Gabaldon T."/>
            <person name="Wincker P."/>
            <person name="Dujon B."/>
        </authorList>
    </citation>
    <scope>NUCLEOTIDE SEQUENCE</scope>
    <source>
        <strain evidence="2">CBS 1993</strain>
    </source>
</reference>
<reference evidence="2" key="1">
    <citation type="submission" date="2013-12" db="EMBL/GenBank/DDBJ databases">
        <authorList>
            <person name="Genoscope - CEA"/>
        </authorList>
    </citation>
    <scope>NUCLEOTIDE SEQUENCE</scope>
    <source>
        <strain evidence="2">CBS 1993</strain>
    </source>
</reference>